<organism evidence="3 4">
    <name type="scientific">Platanthera guangdongensis</name>
    <dbReference type="NCBI Taxonomy" id="2320717"/>
    <lineage>
        <taxon>Eukaryota</taxon>
        <taxon>Viridiplantae</taxon>
        <taxon>Streptophyta</taxon>
        <taxon>Embryophyta</taxon>
        <taxon>Tracheophyta</taxon>
        <taxon>Spermatophyta</taxon>
        <taxon>Magnoliopsida</taxon>
        <taxon>Liliopsida</taxon>
        <taxon>Asparagales</taxon>
        <taxon>Orchidaceae</taxon>
        <taxon>Orchidoideae</taxon>
        <taxon>Orchideae</taxon>
        <taxon>Orchidinae</taxon>
        <taxon>Platanthera</taxon>
    </lineage>
</organism>
<proteinExistence type="inferred from homology"/>
<name>A0ABR2MGX7_9ASPA</name>
<evidence type="ECO:0000256" key="1">
    <source>
        <dbReference type="ARBA" id="ARBA00009740"/>
    </source>
</evidence>
<dbReference type="PANTHER" id="PTHR31360">
    <property type="match status" value="1"/>
</dbReference>
<keyword evidence="4" id="KW-1185">Reference proteome</keyword>
<reference evidence="3 4" key="1">
    <citation type="journal article" date="2022" name="Nat. Plants">
        <title>Genomes of leafy and leafless Platanthera orchids illuminate the evolution of mycoheterotrophy.</title>
        <authorList>
            <person name="Li M.H."/>
            <person name="Liu K.W."/>
            <person name="Li Z."/>
            <person name="Lu H.C."/>
            <person name="Ye Q.L."/>
            <person name="Zhang D."/>
            <person name="Wang J.Y."/>
            <person name="Li Y.F."/>
            <person name="Zhong Z.M."/>
            <person name="Liu X."/>
            <person name="Yu X."/>
            <person name="Liu D.K."/>
            <person name="Tu X.D."/>
            <person name="Liu B."/>
            <person name="Hao Y."/>
            <person name="Liao X.Y."/>
            <person name="Jiang Y.T."/>
            <person name="Sun W.H."/>
            <person name="Chen J."/>
            <person name="Chen Y.Q."/>
            <person name="Ai Y."/>
            <person name="Zhai J.W."/>
            <person name="Wu S.S."/>
            <person name="Zhou Z."/>
            <person name="Hsiao Y.Y."/>
            <person name="Wu W.L."/>
            <person name="Chen Y.Y."/>
            <person name="Lin Y.F."/>
            <person name="Hsu J.L."/>
            <person name="Li C.Y."/>
            <person name="Wang Z.W."/>
            <person name="Zhao X."/>
            <person name="Zhong W.Y."/>
            <person name="Ma X.K."/>
            <person name="Ma L."/>
            <person name="Huang J."/>
            <person name="Chen G.Z."/>
            <person name="Huang M.Z."/>
            <person name="Huang L."/>
            <person name="Peng D.H."/>
            <person name="Luo Y.B."/>
            <person name="Zou S.Q."/>
            <person name="Chen S.P."/>
            <person name="Lan S."/>
            <person name="Tsai W.C."/>
            <person name="Van de Peer Y."/>
            <person name="Liu Z.J."/>
        </authorList>
    </citation>
    <scope>NUCLEOTIDE SEQUENCE [LARGE SCALE GENOMIC DNA]</scope>
    <source>
        <strain evidence="3">Lor288</strain>
    </source>
</reference>
<comment type="similarity">
    <text evidence="1">Belongs to the OBAP family.</text>
</comment>
<evidence type="ECO:0000313" key="4">
    <source>
        <dbReference type="Proteomes" id="UP001412067"/>
    </source>
</evidence>
<evidence type="ECO:0000313" key="3">
    <source>
        <dbReference type="EMBL" id="KAK8963255.1"/>
    </source>
</evidence>
<accession>A0ABR2MGX7</accession>
<feature type="signal peptide" evidence="2">
    <location>
        <begin position="1"/>
        <end position="23"/>
    </location>
</feature>
<evidence type="ECO:0008006" key="5">
    <source>
        <dbReference type="Google" id="ProtNLM"/>
    </source>
</evidence>
<dbReference type="Pfam" id="PF06884">
    <property type="entry name" value="DUF1264"/>
    <property type="match status" value="1"/>
</dbReference>
<protein>
    <recommendedName>
        <fullName evidence="5">Oil body-associated protein 2B</fullName>
    </recommendedName>
</protein>
<dbReference type="Proteomes" id="UP001412067">
    <property type="component" value="Unassembled WGS sequence"/>
</dbReference>
<feature type="chain" id="PRO_5046342019" description="Oil body-associated protein 2B" evidence="2">
    <location>
        <begin position="24"/>
        <end position="267"/>
    </location>
</feature>
<keyword evidence="2" id="KW-0732">Signal</keyword>
<dbReference type="InterPro" id="IPR010686">
    <property type="entry name" value="OBAP-like"/>
</dbReference>
<comment type="caution">
    <text evidence="3">The sequence shown here is derived from an EMBL/GenBank/DDBJ whole genome shotgun (WGS) entry which is preliminary data.</text>
</comment>
<dbReference type="PANTHER" id="PTHR31360:SF1">
    <property type="entry name" value="OIL BODY-ASSOCIATED PROTEIN 2A"/>
    <property type="match status" value="1"/>
</dbReference>
<dbReference type="EMBL" id="JBBWWR010000007">
    <property type="protein sequence ID" value="KAK8963255.1"/>
    <property type="molecule type" value="Genomic_DNA"/>
</dbReference>
<evidence type="ECO:0000256" key="2">
    <source>
        <dbReference type="SAM" id="SignalP"/>
    </source>
</evidence>
<sequence>MPPFSRFFCNPLLFTLQISMASSDKKPELAPASTGIQGQEAPGKPESIATTVIDAGAKLVQSMKPIQKIKQHACTFALYGHDLHRQIETSHYISRLNNDFLQCAVYDSDESSARLIGIEYVISAELFERLPAEEQKLWHSHAYEVKAGLWASPRLPDLIEKPELENLARTYGKFWCTWQVDRGDRLPLGAPALMMSPQGVNAGMVRPEMVKRRDDRLGISSKDLKEARLEMAEPEWIHPNADYWKQHRKGFAVDVVSAEMKTVAAFP</sequence>
<gene>
    <name evidence="3" type="ORF">KSP40_PGU019985</name>
</gene>